<dbReference type="Gene3D" id="1.10.1330.10">
    <property type="entry name" value="Dockerin domain"/>
    <property type="match status" value="1"/>
</dbReference>
<dbReference type="InterPro" id="IPR018247">
    <property type="entry name" value="EF_Hand_1_Ca_BS"/>
</dbReference>
<dbReference type="AlphaFoldDB" id="A0A1F7SV55"/>
<accession>A0A1F7SV55</accession>
<sequence>MKNFFKLIGLLILIGALAGAVFLVQRIQETRRGATYGGVDLIFLPSDKALKKGERFTVTVNFDAKEFKPAGVDLRIKYDQTRLRAIDIVPVVKESIEGLAFFQKSEDVLDTRIDQAKGYIYLAGINMEESEAKMVSVQALARIHFEAIGSGGVATVTLDSGYNNMITGFRSDGGTDLDLAISAIKVGKYTLEGTVLPTKTITVLPSKTVTLVPVLTGVVKVTPTFIDGCPKIVVPDGCYLEKVNCIDIVAPCCPVLRCPGTTVKPTSPVATGTANKCQVCSNGRDKSKGDANCDGGVDLTDFEFWRSEMFDQGGYLGTIRNNWKSDYDCDGKVTVFDFEQWRKNRQ</sequence>
<dbReference type="GO" id="GO:0030246">
    <property type="term" value="F:carbohydrate binding"/>
    <property type="evidence" value="ECO:0007669"/>
    <property type="project" value="InterPro"/>
</dbReference>
<gene>
    <name evidence="1" type="ORF">A2367_00900</name>
</gene>
<dbReference type="EMBL" id="MGDL01000007">
    <property type="protein sequence ID" value="OGL57679.1"/>
    <property type="molecule type" value="Genomic_DNA"/>
</dbReference>
<dbReference type="InterPro" id="IPR008965">
    <property type="entry name" value="CBM2/CBM3_carb-bd_dom_sf"/>
</dbReference>
<dbReference type="InterPro" id="IPR036439">
    <property type="entry name" value="Dockerin_dom_sf"/>
</dbReference>
<dbReference type="SUPFAM" id="SSF49384">
    <property type="entry name" value="Carbohydrate-binding domain"/>
    <property type="match status" value="1"/>
</dbReference>
<evidence type="ECO:0000313" key="2">
    <source>
        <dbReference type="Proteomes" id="UP000179812"/>
    </source>
</evidence>
<proteinExistence type="predicted"/>
<dbReference type="PROSITE" id="PS00018">
    <property type="entry name" value="EF_HAND_1"/>
    <property type="match status" value="1"/>
</dbReference>
<evidence type="ECO:0008006" key="3">
    <source>
        <dbReference type="Google" id="ProtNLM"/>
    </source>
</evidence>
<evidence type="ECO:0000313" key="1">
    <source>
        <dbReference type="EMBL" id="OGL57679.1"/>
    </source>
</evidence>
<reference evidence="1 2" key="1">
    <citation type="journal article" date="2016" name="Nat. Commun.">
        <title>Thousands of microbial genomes shed light on interconnected biogeochemical processes in an aquifer system.</title>
        <authorList>
            <person name="Anantharaman K."/>
            <person name="Brown C.T."/>
            <person name="Hug L.A."/>
            <person name="Sharon I."/>
            <person name="Castelle C.J."/>
            <person name="Probst A.J."/>
            <person name="Thomas B.C."/>
            <person name="Singh A."/>
            <person name="Wilkins M.J."/>
            <person name="Karaoz U."/>
            <person name="Brodie E.L."/>
            <person name="Williams K.H."/>
            <person name="Hubbard S.S."/>
            <person name="Banfield J.F."/>
        </authorList>
    </citation>
    <scope>NUCLEOTIDE SEQUENCE [LARGE SCALE GENOMIC DNA]</scope>
</reference>
<organism evidence="1 2">
    <name type="scientific">Candidatus Shapirobacteria bacterium RIFOXYB1_FULL_38_38</name>
    <dbReference type="NCBI Taxonomy" id="1802151"/>
    <lineage>
        <taxon>Bacteria</taxon>
        <taxon>Candidatus Shapironibacteriota</taxon>
    </lineage>
</organism>
<name>A0A1F7SV55_9BACT</name>
<comment type="caution">
    <text evidence="1">The sequence shown here is derived from an EMBL/GenBank/DDBJ whole genome shotgun (WGS) entry which is preliminary data.</text>
</comment>
<dbReference type="GO" id="GO:0000272">
    <property type="term" value="P:polysaccharide catabolic process"/>
    <property type="evidence" value="ECO:0007669"/>
    <property type="project" value="InterPro"/>
</dbReference>
<dbReference type="Proteomes" id="UP000179812">
    <property type="component" value="Unassembled WGS sequence"/>
</dbReference>
<dbReference type="SUPFAM" id="SSF63446">
    <property type="entry name" value="Type I dockerin domain"/>
    <property type="match status" value="1"/>
</dbReference>
<dbReference type="Gene3D" id="2.60.40.680">
    <property type="match status" value="1"/>
</dbReference>
<protein>
    <recommendedName>
        <fullName evidence="3">Cohesin domain-containing protein</fullName>
    </recommendedName>
</protein>